<organism evidence="9 10">
    <name type="scientific">Halomonas korlensis</name>
    <dbReference type="NCBI Taxonomy" id="463301"/>
    <lineage>
        <taxon>Bacteria</taxon>
        <taxon>Pseudomonadati</taxon>
        <taxon>Pseudomonadota</taxon>
        <taxon>Gammaproteobacteria</taxon>
        <taxon>Oceanospirillales</taxon>
        <taxon>Halomonadaceae</taxon>
        <taxon>Halomonas</taxon>
    </lineage>
</organism>
<evidence type="ECO:0000256" key="5">
    <source>
        <dbReference type="ARBA" id="ARBA00022777"/>
    </source>
</evidence>
<dbReference type="InterPro" id="IPR029057">
    <property type="entry name" value="PRTase-like"/>
</dbReference>
<dbReference type="PANTHER" id="PTHR10210">
    <property type="entry name" value="RIBOSE-PHOSPHATE DIPHOSPHOKINASE FAMILY MEMBER"/>
    <property type="match status" value="1"/>
</dbReference>
<evidence type="ECO:0000259" key="8">
    <source>
        <dbReference type="Pfam" id="PF13793"/>
    </source>
</evidence>
<dbReference type="Proteomes" id="UP000198693">
    <property type="component" value="Unassembled WGS sequence"/>
</dbReference>
<protein>
    <recommendedName>
        <fullName evidence="1">ribose-phosphate diphosphokinase</fullName>
        <ecNumber evidence="1">2.7.6.1</ecNumber>
    </recommendedName>
</protein>
<evidence type="ECO:0000256" key="2">
    <source>
        <dbReference type="ARBA" id="ARBA00022679"/>
    </source>
</evidence>
<evidence type="ECO:0000256" key="3">
    <source>
        <dbReference type="ARBA" id="ARBA00022727"/>
    </source>
</evidence>
<dbReference type="EC" id="2.7.6.1" evidence="1"/>
<reference evidence="10" key="1">
    <citation type="submission" date="2016-10" db="EMBL/GenBank/DDBJ databases">
        <authorList>
            <person name="Varghese N."/>
            <person name="Submissions S."/>
        </authorList>
    </citation>
    <scope>NUCLEOTIDE SEQUENCE [LARGE SCALE GENOMIC DNA]</scope>
    <source>
        <strain evidence="10">CGMCC 1.6981</strain>
    </source>
</reference>
<name>A0A1I7GT04_9GAMM</name>
<dbReference type="InterPro" id="IPR005946">
    <property type="entry name" value="Rib-P_diPkinase"/>
</dbReference>
<keyword evidence="5 9" id="KW-0418">Kinase</keyword>
<evidence type="ECO:0000256" key="4">
    <source>
        <dbReference type="ARBA" id="ARBA00022741"/>
    </source>
</evidence>
<dbReference type="SMART" id="SM01400">
    <property type="entry name" value="Pribosyltran_N"/>
    <property type="match status" value="1"/>
</dbReference>
<dbReference type="FunFam" id="3.40.50.2020:FF:000014">
    <property type="entry name" value="Ribose-phosphate pyrophosphokinase 1"/>
    <property type="match status" value="1"/>
</dbReference>
<dbReference type="AlphaFoldDB" id="A0A1I7GT04"/>
<dbReference type="GO" id="GO:0005737">
    <property type="term" value="C:cytoplasm"/>
    <property type="evidence" value="ECO:0007669"/>
    <property type="project" value="TreeGrafter"/>
</dbReference>
<dbReference type="InterPro" id="IPR029099">
    <property type="entry name" value="Pribosyltran_N"/>
</dbReference>
<dbReference type="Gene3D" id="3.40.50.2020">
    <property type="match status" value="2"/>
</dbReference>
<dbReference type="GO" id="GO:0000287">
    <property type="term" value="F:magnesium ion binding"/>
    <property type="evidence" value="ECO:0007669"/>
    <property type="project" value="InterPro"/>
</dbReference>
<evidence type="ECO:0000256" key="6">
    <source>
        <dbReference type="ARBA" id="ARBA00022840"/>
    </source>
</evidence>
<dbReference type="OrthoDB" id="324294at2"/>
<keyword evidence="6" id="KW-0067">ATP-binding</keyword>
<dbReference type="EMBL" id="FPBP01000003">
    <property type="protein sequence ID" value="SFU51376.1"/>
    <property type="molecule type" value="Genomic_DNA"/>
</dbReference>
<dbReference type="NCBIfam" id="TIGR01251">
    <property type="entry name" value="ribP_PPkin"/>
    <property type="match status" value="1"/>
</dbReference>
<sequence length="322" mass="35067">MQSEPVQSEPVVFALEGSQAFGESVASRLGIELASHEERHFEDGEHKARSLVDLHGQDVYVLHTLFGDETSSVNDKLVRLLFFIGAVKDAGARRVTALVPYLAYARKDRRTKDHDPVTTRYVGQLFEALGTDCMVALEVHNRAAFDNAFRCQTEHLEAHELFVDALHEHQGDDVVIVSPDAGGAKRVDRFRDIWEARTGSRPPSDVMEKRRSEGVVSGEAVVGDMSGKVAIIVDDLVAGGTTLLRAAQACRGQGATKVYGVITHALFGPGSEKLFDAEELDQLLITDSVKPRLEMPTQGKGGVTVIPVADLFARAITTLHGK</sequence>
<dbReference type="STRING" id="463301.SAMN04487955_103208"/>
<evidence type="ECO:0000313" key="9">
    <source>
        <dbReference type="EMBL" id="SFU51376.1"/>
    </source>
</evidence>
<keyword evidence="2" id="KW-0808">Transferase</keyword>
<dbReference type="Pfam" id="PF13793">
    <property type="entry name" value="Pribosyltran_N"/>
    <property type="match status" value="1"/>
</dbReference>
<feature type="domain" description="Ribose-phosphate pyrophosphokinase N-terminal" evidence="8">
    <location>
        <begin position="11"/>
        <end position="130"/>
    </location>
</feature>
<dbReference type="GO" id="GO:0005524">
    <property type="term" value="F:ATP binding"/>
    <property type="evidence" value="ECO:0007669"/>
    <property type="project" value="UniProtKB-KW"/>
</dbReference>
<dbReference type="GO" id="GO:0002189">
    <property type="term" value="C:ribose phosphate diphosphokinase complex"/>
    <property type="evidence" value="ECO:0007669"/>
    <property type="project" value="TreeGrafter"/>
</dbReference>
<evidence type="ECO:0000313" key="10">
    <source>
        <dbReference type="Proteomes" id="UP000198693"/>
    </source>
</evidence>
<keyword evidence="3" id="KW-0545">Nucleotide biosynthesis</keyword>
<dbReference type="GO" id="GO:0016301">
    <property type="term" value="F:kinase activity"/>
    <property type="evidence" value="ECO:0007669"/>
    <property type="project" value="UniProtKB-KW"/>
</dbReference>
<dbReference type="InterPro" id="IPR000836">
    <property type="entry name" value="PRTase_dom"/>
</dbReference>
<keyword evidence="4" id="KW-0547">Nucleotide-binding</keyword>
<dbReference type="CDD" id="cd06223">
    <property type="entry name" value="PRTases_typeI"/>
    <property type="match status" value="1"/>
</dbReference>
<keyword evidence="10" id="KW-1185">Reference proteome</keyword>
<dbReference type="Pfam" id="PF14572">
    <property type="entry name" value="Pribosyl_synth"/>
    <property type="match status" value="1"/>
</dbReference>
<accession>A0A1I7GT04</accession>
<gene>
    <name evidence="9" type="ORF">SAMN04487955_103208</name>
</gene>
<dbReference type="GO" id="GO:0006164">
    <property type="term" value="P:purine nucleotide biosynthetic process"/>
    <property type="evidence" value="ECO:0007669"/>
    <property type="project" value="TreeGrafter"/>
</dbReference>
<dbReference type="SUPFAM" id="SSF53271">
    <property type="entry name" value="PRTase-like"/>
    <property type="match status" value="2"/>
</dbReference>
<dbReference type="PANTHER" id="PTHR10210:SF32">
    <property type="entry name" value="RIBOSE-PHOSPHATE PYROPHOSPHOKINASE 2"/>
    <property type="match status" value="1"/>
</dbReference>
<evidence type="ECO:0000256" key="1">
    <source>
        <dbReference type="ARBA" id="ARBA00013247"/>
    </source>
</evidence>
<dbReference type="GO" id="GO:0006015">
    <property type="term" value="P:5-phosphoribose 1-diphosphate biosynthetic process"/>
    <property type="evidence" value="ECO:0007669"/>
    <property type="project" value="TreeGrafter"/>
</dbReference>
<evidence type="ECO:0000256" key="7">
    <source>
        <dbReference type="ARBA" id="ARBA00049535"/>
    </source>
</evidence>
<comment type="catalytic activity">
    <reaction evidence="7">
        <text>D-ribose 5-phosphate + ATP = 5-phospho-alpha-D-ribose 1-diphosphate + AMP + H(+)</text>
        <dbReference type="Rhea" id="RHEA:15609"/>
        <dbReference type="ChEBI" id="CHEBI:15378"/>
        <dbReference type="ChEBI" id="CHEBI:30616"/>
        <dbReference type="ChEBI" id="CHEBI:58017"/>
        <dbReference type="ChEBI" id="CHEBI:78346"/>
        <dbReference type="ChEBI" id="CHEBI:456215"/>
        <dbReference type="EC" id="2.7.6.1"/>
    </reaction>
</comment>
<proteinExistence type="predicted"/>
<dbReference type="GO" id="GO:0004749">
    <property type="term" value="F:ribose phosphate diphosphokinase activity"/>
    <property type="evidence" value="ECO:0007669"/>
    <property type="project" value="UniProtKB-EC"/>
</dbReference>
<dbReference type="RefSeq" id="WP_089793854.1">
    <property type="nucleotide sequence ID" value="NZ_FPBP01000003.1"/>
</dbReference>